<evidence type="ECO:0000256" key="2">
    <source>
        <dbReference type="ARBA" id="ARBA00022525"/>
    </source>
</evidence>
<dbReference type="Ensembl" id="ENSEBUT00000016922.1">
    <property type="protein sequence ID" value="ENSEBUP00000016346.1"/>
    <property type="gene ID" value="ENSEBUG00000010260.1"/>
</dbReference>
<comment type="caution">
    <text evidence="5">Lacks conserved residue(s) required for the propagation of feature annotation.</text>
</comment>
<evidence type="ECO:0000313" key="8">
    <source>
        <dbReference type="Proteomes" id="UP000694388"/>
    </source>
</evidence>
<dbReference type="InterPro" id="IPR051145">
    <property type="entry name" value="GAS-SHBG-PROS"/>
</dbReference>
<dbReference type="Proteomes" id="UP000694388">
    <property type="component" value="Unplaced"/>
</dbReference>
<evidence type="ECO:0000256" key="1">
    <source>
        <dbReference type="ARBA" id="ARBA00004613"/>
    </source>
</evidence>
<feature type="domain" description="Laminin G" evidence="6">
    <location>
        <begin position="237"/>
        <end position="466"/>
    </location>
</feature>
<dbReference type="Pfam" id="PF00054">
    <property type="entry name" value="Laminin_G_1"/>
    <property type="match status" value="1"/>
</dbReference>
<dbReference type="SUPFAM" id="SSF49899">
    <property type="entry name" value="Concanavalin A-like lectins/glucanases"/>
    <property type="match status" value="2"/>
</dbReference>
<protein>
    <recommendedName>
        <fullName evidence="6">Laminin G domain-containing protein</fullName>
    </recommendedName>
</protein>
<dbReference type="CDD" id="cd00054">
    <property type="entry name" value="EGF_CA"/>
    <property type="match status" value="1"/>
</dbReference>
<evidence type="ECO:0000256" key="4">
    <source>
        <dbReference type="ARBA" id="ARBA00023180"/>
    </source>
</evidence>
<evidence type="ECO:0000313" key="7">
    <source>
        <dbReference type="Ensembl" id="ENSEBUP00000016346.1"/>
    </source>
</evidence>
<dbReference type="GO" id="GO:0005576">
    <property type="term" value="C:extracellular region"/>
    <property type="evidence" value="ECO:0007669"/>
    <property type="project" value="UniProtKB-SubCell"/>
</dbReference>
<dbReference type="GeneTree" id="ENSGT00940000154035"/>
<evidence type="ECO:0000259" key="6">
    <source>
        <dbReference type="PROSITE" id="PS50025"/>
    </source>
</evidence>
<evidence type="ECO:0000256" key="3">
    <source>
        <dbReference type="ARBA" id="ARBA00023157"/>
    </source>
</evidence>
<name>A0A8C4QJA7_EPTBU</name>
<keyword evidence="3" id="KW-1015">Disulfide bond</keyword>
<dbReference type="CDD" id="cd00110">
    <property type="entry name" value="LamG"/>
    <property type="match status" value="2"/>
</dbReference>
<dbReference type="AlphaFoldDB" id="A0A8C4QJA7"/>
<dbReference type="SMART" id="SM00282">
    <property type="entry name" value="LamG"/>
    <property type="match status" value="2"/>
</dbReference>
<keyword evidence="2" id="KW-0964">Secreted</keyword>
<comment type="subcellular location">
    <subcellularLocation>
        <location evidence="1">Secreted</location>
    </subcellularLocation>
</comment>
<organism evidence="7 8">
    <name type="scientific">Eptatretus burgeri</name>
    <name type="common">Inshore hagfish</name>
    <dbReference type="NCBI Taxonomy" id="7764"/>
    <lineage>
        <taxon>Eukaryota</taxon>
        <taxon>Metazoa</taxon>
        <taxon>Chordata</taxon>
        <taxon>Craniata</taxon>
        <taxon>Vertebrata</taxon>
        <taxon>Cyclostomata</taxon>
        <taxon>Myxini</taxon>
        <taxon>Myxiniformes</taxon>
        <taxon>Myxinidae</taxon>
        <taxon>Eptatretinae</taxon>
        <taxon>Eptatretus</taxon>
    </lineage>
</organism>
<sequence>MPCEEICINTIGGFQCLCDGRAGHLLSSDLKTCKPVMECISLQLETLSTHLYIGPDAETNPVFLLTFKVPPNTSEVLAFDLRTFDPEGLVLFAEQVRKTQALEKRRLQDDWLALTLKNGRLQLQASGPTGEGFTMGGPIVNHGFWTTIQLERTQQRIKVYVAQQQVLTLKLKNEPGVEEVKVYVGGLPQSAVIKDNLNPRLDACLRQWSWMGKEEPSSPLPPAGLGRRPCLQYVEHGTYFPGGHLAAFHLPNMNAPDHINPAWAIKIKMHFRAASETGVLLSVVNYNRDVLFSLALSNTMNNVLQTPFQSVTLSMGSNTVLQSIPIEAGQWDGAPAFCDGLWHRLYLHLSNHGVFLFVDGKNATTPPRSALSPAHAAPTTISLSQPQLNISATQADPITRGLVQLGTWLNETLSAYFGGIPDAVNLLDTPVSTFFHGCLRDVKVNGRLLNFDDSIGLSPGIRSHSCPLIEDYLE</sequence>
<dbReference type="Gene3D" id="2.10.25.10">
    <property type="entry name" value="Laminin"/>
    <property type="match status" value="1"/>
</dbReference>
<dbReference type="Gene3D" id="2.60.120.200">
    <property type="match status" value="2"/>
</dbReference>
<dbReference type="PROSITE" id="PS50025">
    <property type="entry name" value="LAM_G_DOMAIN"/>
    <property type="match status" value="2"/>
</dbReference>
<reference evidence="7" key="1">
    <citation type="submission" date="2025-08" db="UniProtKB">
        <authorList>
            <consortium name="Ensembl"/>
        </authorList>
    </citation>
    <scope>IDENTIFICATION</scope>
</reference>
<dbReference type="PANTHER" id="PTHR24040">
    <property type="entry name" value="LAMININ G-LIKE DOMAIN-CONTAINING PROTEIN"/>
    <property type="match status" value="1"/>
</dbReference>
<proteinExistence type="predicted"/>
<keyword evidence="4" id="KW-0325">Glycoprotein</keyword>
<dbReference type="PANTHER" id="PTHR24040:SF13">
    <property type="entry name" value="FIBROPELLIN-1"/>
    <property type="match status" value="1"/>
</dbReference>
<keyword evidence="8" id="KW-1185">Reference proteome</keyword>
<dbReference type="Pfam" id="PF02210">
    <property type="entry name" value="Laminin_G_2"/>
    <property type="match status" value="1"/>
</dbReference>
<dbReference type="InterPro" id="IPR001791">
    <property type="entry name" value="Laminin_G"/>
</dbReference>
<reference evidence="7" key="2">
    <citation type="submission" date="2025-09" db="UniProtKB">
        <authorList>
            <consortium name="Ensembl"/>
        </authorList>
    </citation>
    <scope>IDENTIFICATION</scope>
</reference>
<feature type="domain" description="Laminin G" evidence="6">
    <location>
        <begin position="51"/>
        <end position="230"/>
    </location>
</feature>
<dbReference type="InterPro" id="IPR013320">
    <property type="entry name" value="ConA-like_dom_sf"/>
</dbReference>
<accession>A0A8C4QJA7</accession>
<evidence type="ECO:0000256" key="5">
    <source>
        <dbReference type="PROSITE-ProRule" id="PRU00122"/>
    </source>
</evidence>